<accession>A0ABU5DTV3</accession>
<comment type="caution">
    <text evidence="1">The sequence shown here is derived from an EMBL/GenBank/DDBJ whole genome shotgun (WGS) entry which is preliminary data.</text>
</comment>
<proteinExistence type="predicted"/>
<gene>
    <name evidence="1" type="ORF">SMD31_00840</name>
</gene>
<organism evidence="1 2">
    <name type="scientific">Dongia rigui</name>
    <dbReference type="NCBI Taxonomy" id="940149"/>
    <lineage>
        <taxon>Bacteria</taxon>
        <taxon>Pseudomonadati</taxon>
        <taxon>Pseudomonadota</taxon>
        <taxon>Alphaproteobacteria</taxon>
        <taxon>Rhodospirillales</taxon>
        <taxon>Dongiaceae</taxon>
        <taxon>Dongia</taxon>
    </lineage>
</organism>
<dbReference type="RefSeq" id="WP_320498676.1">
    <property type="nucleotide sequence ID" value="NZ_JAXCLX010000001.1"/>
</dbReference>
<dbReference type="EMBL" id="JAXCLX010000001">
    <property type="protein sequence ID" value="MDY0870442.1"/>
    <property type="molecule type" value="Genomic_DNA"/>
</dbReference>
<reference evidence="1 2" key="1">
    <citation type="journal article" date="2013" name="Antonie Van Leeuwenhoek">
        <title>Dongia rigui sp. nov., isolated from freshwater of a large wetland in Korea.</title>
        <authorList>
            <person name="Baik K.S."/>
            <person name="Hwang Y.M."/>
            <person name="Choi J.S."/>
            <person name="Kwon J."/>
            <person name="Seong C.N."/>
        </authorList>
    </citation>
    <scope>NUCLEOTIDE SEQUENCE [LARGE SCALE GENOMIC DNA]</scope>
    <source>
        <strain evidence="1 2">04SU4-P</strain>
    </source>
</reference>
<protein>
    <submittedName>
        <fullName evidence="1">Uncharacterized protein</fullName>
    </submittedName>
</protein>
<sequence>MLTRLFLRGRVKAISPKLETVLADYDAHLLQDMGLLRDPANHLMRAPAEFYAYDTTKFAHGFEGPRAA</sequence>
<evidence type="ECO:0000313" key="2">
    <source>
        <dbReference type="Proteomes" id="UP001271769"/>
    </source>
</evidence>
<keyword evidence="2" id="KW-1185">Reference proteome</keyword>
<name>A0ABU5DTV3_9PROT</name>
<evidence type="ECO:0000313" key="1">
    <source>
        <dbReference type="EMBL" id="MDY0870442.1"/>
    </source>
</evidence>
<dbReference type="Proteomes" id="UP001271769">
    <property type="component" value="Unassembled WGS sequence"/>
</dbReference>